<dbReference type="GO" id="GO:0000139">
    <property type="term" value="C:Golgi membrane"/>
    <property type="evidence" value="ECO:0007669"/>
    <property type="project" value="TreeGrafter"/>
</dbReference>
<evidence type="ECO:0000256" key="4">
    <source>
        <dbReference type="SAM" id="MobiDB-lite"/>
    </source>
</evidence>
<feature type="compositionally biased region" description="Pro residues" evidence="4">
    <location>
        <begin position="37"/>
        <end position="50"/>
    </location>
</feature>
<comment type="similarity">
    <text evidence="1">Belongs to the glycosyltransferase 34 family.</text>
</comment>
<evidence type="ECO:0008006" key="8">
    <source>
        <dbReference type="Google" id="ProtNLM"/>
    </source>
</evidence>
<dbReference type="KEGG" id="aalt:CC77DRAFT_1019647"/>
<proteinExistence type="inferred from homology"/>
<name>A0A177DQV6_ALTAL</name>
<feature type="chain" id="PRO_5008059671" description="Glycosyltransferase family 34 protein" evidence="5">
    <location>
        <begin position="31"/>
        <end position="295"/>
    </location>
</feature>
<dbReference type="PANTHER" id="PTHR31306:SF5">
    <property type="entry name" value="ALPHA-1,6-MANNOSYLTRANSFERASE MNN10-RELATED"/>
    <property type="match status" value="1"/>
</dbReference>
<evidence type="ECO:0000256" key="3">
    <source>
        <dbReference type="ARBA" id="ARBA00022679"/>
    </source>
</evidence>
<accession>A0A177DQV6</accession>
<organism evidence="6 7">
    <name type="scientific">Alternaria alternata</name>
    <name type="common">Alternaria rot fungus</name>
    <name type="synonym">Torula alternata</name>
    <dbReference type="NCBI Taxonomy" id="5599"/>
    <lineage>
        <taxon>Eukaryota</taxon>
        <taxon>Fungi</taxon>
        <taxon>Dikarya</taxon>
        <taxon>Ascomycota</taxon>
        <taxon>Pezizomycotina</taxon>
        <taxon>Dothideomycetes</taxon>
        <taxon>Pleosporomycetidae</taxon>
        <taxon>Pleosporales</taxon>
        <taxon>Pleosporineae</taxon>
        <taxon>Pleosporaceae</taxon>
        <taxon>Alternaria</taxon>
        <taxon>Alternaria sect. Alternaria</taxon>
        <taxon>Alternaria alternata complex</taxon>
    </lineage>
</organism>
<dbReference type="EMBL" id="KV441476">
    <property type="protein sequence ID" value="OAG21748.1"/>
    <property type="molecule type" value="Genomic_DNA"/>
</dbReference>
<evidence type="ECO:0000313" key="6">
    <source>
        <dbReference type="EMBL" id="OAG21748.1"/>
    </source>
</evidence>
<reference evidence="6 7" key="1">
    <citation type="submission" date="2016-05" db="EMBL/GenBank/DDBJ databases">
        <title>Comparative analysis of secretome profiles of manganese(II)-oxidizing ascomycete fungi.</title>
        <authorList>
            <consortium name="DOE Joint Genome Institute"/>
            <person name="Zeiner C.A."/>
            <person name="Purvine S.O."/>
            <person name="Zink E.M."/>
            <person name="Wu S."/>
            <person name="Pasa-Tolic L."/>
            <person name="Chaput D.L."/>
            <person name="Haridas S."/>
            <person name="Grigoriev I.V."/>
            <person name="Santelli C.M."/>
            <person name="Hansel C.M."/>
        </authorList>
    </citation>
    <scope>NUCLEOTIDE SEQUENCE [LARGE SCALE GENOMIC DNA]</scope>
    <source>
        <strain evidence="6 7">SRC1lrK2f</strain>
    </source>
</reference>
<dbReference type="Pfam" id="PF05637">
    <property type="entry name" value="Glyco_transf_34"/>
    <property type="match status" value="1"/>
</dbReference>
<dbReference type="Proteomes" id="UP000077248">
    <property type="component" value="Unassembled WGS sequence"/>
</dbReference>
<keyword evidence="5" id="KW-0732">Signal</keyword>
<dbReference type="VEuPathDB" id="FungiDB:CC77DRAFT_1019647"/>
<dbReference type="GeneID" id="29110468"/>
<dbReference type="RefSeq" id="XP_018387169.1">
    <property type="nucleotide sequence ID" value="XM_018524874.1"/>
</dbReference>
<feature type="region of interest" description="Disordered" evidence="4">
    <location>
        <begin position="32"/>
        <end position="60"/>
    </location>
</feature>
<dbReference type="GO" id="GO:0006487">
    <property type="term" value="P:protein N-linked glycosylation"/>
    <property type="evidence" value="ECO:0007669"/>
    <property type="project" value="TreeGrafter"/>
</dbReference>
<keyword evidence="7" id="KW-1185">Reference proteome</keyword>
<sequence length="295" mass="34193">MLLRSARKIPPSFVLLLVFLVFLGWQLSQGPSHEELPPPPPPDVPAPPPVEAEQKPHEEEKKPLRIAVVTFVTDQRSYLHLSLKNKDHYSRRHGYDFITDFEAHSERGPVYWKFDMVERLVKTGKYDWIWWLDFDTLITDTGVRVADIITDELEKAENPDQVDYILTHDCNGLNLGSFAVRGHERSLEFLRRALELRDEAKNGDEHKIYSEQDAMVELLKEDPYSGRHVVAPQSKLNAFPKDIPCFENEDGEWKPGKFLLHFAGAWAHVKGEDPTGQLMKKYEGNIIWGDWKEFY</sequence>
<evidence type="ECO:0000256" key="5">
    <source>
        <dbReference type="SAM" id="SignalP"/>
    </source>
</evidence>
<gene>
    <name evidence="6" type="ORF">CC77DRAFT_1019647</name>
</gene>
<dbReference type="GO" id="GO:0016757">
    <property type="term" value="F:glycosyltransferase activity"/>
    <property type="evidence" value="ECO:0007669"/>
    <property type="project" value="UniProtKB-KW"/>
</dbReference>
<feature type="signal peptide" evidence="5">
    <location>
        <begin position="1"/>
        <end position="30"/>
    </location>
</feature>
<evidence type="ECO:0000256" key="2">
    <source>
        <dbReference type="ARBA" id="ARBA00022676"/>
    </source>
</evidence>
<keyword evidence="3" id="KW-0808">Transferase</keyword>
<evidence type="ECO:0000256" key="1">
    <source>
        <dbReference type="ARBA" id="ARBA00005664"/>
    </source>
</evidence>
<dbReference type="Gene3D" id="3.90.550.10">
    <property type="entry name" value="Spore Coat Polysaccharide Biosynthesis Protein SpsA, Chain A"/>
    <property type="match status" value="1"/>
</dbReference>
<dbReference type="STRING" id="5599.A0A177DQV6"/>
<keyword evidence="2" id="KW-0328">Glycosyltransferase</keyword>
<dbReference type="AlphaFoldDB" id="A0A177DQV6"/>
<dbReference type="InterPro" id="IPR029044">
    <property type="entry name" value="Nucleotide-diphossugar_trans"/>
</dbReference>
<protein>
    <recommendedName>
        <fullName evidence="8">Glycosyltransferase family 34 protein</fullName>
    </recommendedName>
</protein>
<dbReference type="OMA" id="DWIWWLD"/>
<dbReference type="InterPro" id="IPR008630">
    <property type="entry name" value="Glyco_trans_34"/>
</dbReference>
<evidence type="ECO:0000313" key="7">
    <source>
        <dbReference type="Proteomes" id="UP000077248"/>
    </source>
</evidence>
<dbReference type="PANTHER" id="PTHR31306">
    <property type="entry name" value="ALPHA-1,6-MANNOSYLTRANSFERASE MNN11-RELATED"/>
    <property type="match status" value="1"/>
</dbReference>